<dbReference type="SUPFAM" id="SSF52172">
    <property type="entry name" value="CheY-like"/>
    <property type="match status" value="1"/>
</dbReference>
<feature type="domain" description="Response regulatory" evidence="2">
    <location>
        <begin position="1"/>
        <end position="123"/>
    </location>
</feature>
<dbReference type="SMART" id="SM00471">
    <property type="entry name" value="HDc"/>
    <property type="match status" value="1"/>
</dbReference>
<dbReference type="SUPFAM" id="SSF109604">
    <property type="entry name" value="HD-domain/PDEase-like"/>
    <property type="match status" value="1"/>
</dbReference>
<dbReference type="CDD" id="cd00156">
    <property type="entry name" value="REC"/>
    <property type="match status" value="1"/>
</dbReference>
<sequence length="488" mass="55470">MIIDDEEDVHTITKMALKRFELEQRKLTFIHAYSAGEAKEILSNEEDIALIFLDVVMESDNAGLELVKWIREDLNNKFSRIVLRTGQPGQAPEEQVIVDYDINDYKEKTELDRKKLFTTVFSSLRAYRDIIEVEQARQYQELYREGLERVISSTSHVFEQRSITQFFNGLLQQIMSLLRVKQNSMLLQVTGLGAVYSENDFKIIAQMSNDSGDDAIDPTAFQYLNMAIEQKSSIYQDDILVGYFPSHSDKISLLYLKGITALSEINAKLLEVFSGNVSLAFDNLLLNKEIIETQEELIYRLGDVVESRSNEAGNHIRRMSEISHLLAIKLGLSEEDAELLKQAAPMHDIGKIATPDKVLLKPGKLNSEEMTEMKRHPSIGFEILDGSKRPILKTAALIAQQHHEKYDGSGYPEGLAGEDIHIFARIVAVADVFDALTHKRCYKAAWPTDKVKQFFIEQSGQHLDPEIVKALLDNFDSAMEINNKYQDS</sequence>
<dbReference type="PANTHER" id="PTHR45228:SF9">
    <property type="entry name" value="3'3'-CGAMP-SPECIFIC PHOSPHODIESTERASE 2"/>
    <property type="match status" value="1"/>
</dbReference>
<keyword evidence="1" id="KW-0597">Phosphoprotein</keyword>
<gene>
    <name evidence="5" type="ORF">tinsulaeT_28810</name>
</gene>
<dbReference type="InterPro" id="IPR006674">
    <property type="entry name" value="HD_domain"/>
</dbReference>
<dbReference type="PROSITE" id="PS51832">
    <property type="entry name" value="HD_GYP"/>
    <property type="match status" value="1"/>
</dbReference>
<name>A0ABQ6GUB6_9GAMM</name>
<dbReference type="Gene3D" id="1.10.3210.10">
    <property type="entry name" value="Hypothetical protein af1432"/>
    <property type="match status" value="1"/>
</dbReference>
<reference evidence="5 6" key="1">
    <citation type="submission" date="2023-03" db="EMBL/GenBank/DDBJ databases">
        <title>Draft genome sequence of Thalassotalea insulae KCTC 62186T.</title>
        <authorList>
            <person name="Sawabe T."/>
        </authorList>
    </citation>
    <scope>NUCLEOTIDE SEQUENCE [LARGE SCALE GENOMIC DNA]</scope>
    <source>
        <strain evidence="5 6">KCTC 62186</strain>
    </source>
</reference>
<dbReference type="InterPro" id="IPR011006">
    <property type="entry name" value="CheY-like_superfamily"/>
</dbReference>
<dbReference type="CDD" id="cd00077">
    <property type="entry name" value="HDc"/>
    <property type="match status" value="1"/>
</dbReference>
<dbReference type="Pfam" id="PF11849">
    <property type="entry name" value="DUF3369"/>
    <property type="match status" value="1"/>
</dbReference>
<dbReference type="Gene3D" id="3.40.50.2300">
    <property type="match status" value="1"/>
</dbReference>
<evidence type="ECO:0000259" key="2">
    <source>
        <dbReference type="PROSITE" id="PS50110"/>
    </source>
</evidence>
<dbReference type="InterPro" id="IPR021800">
    <property type="entry name" value="DUF3369"/>
</dbReference>
<dbReference type="Proteomes" id="UP001157186">
    <property type="component" value="Unassembled WGS sequence"/>
</dbReference>
<dbReference type="PANTHER" id="PTHR45228">
    <property type="entry name" value="CYCLIC DI-GMP PHOSPHODIESTERASE TM_0186-RELATED"/>
    <property type="match status" value="1"/>
</dbReference>
<keyword evidence="6" id="KW-1185">Reference proteome</keyword>
<dbReference type="InterPro" id="IPR003607">
    <property type="entry name" value="HD/PDEase_dom"/>
</dbReference>
<evidence type="ECO:0000259" key="4">
    <source>
        <dbReference type="PROSITE" id="PS51832"/>
    </source>
</evidence>
<dbReference type="PROSITE" id="PS51831">
    <property type="entry name" value="HD"/>
    <property type="match status" value="1"/>
</dbReference>
<dbReference type="InterPro" id="IPR001789">
    <property type="entry name" value="Sig_transdc_resp-reg_receiver"/>
</dbReference>
<dbReference type="RefSeq" id="WP_284245453.1">
    <property type="nucleotide sequence ID" value="NZ_BSST01000001.1"/>
</dbReference>
<dbReference type="EMBL" id="BSST01000001">
    <property type="protein sequence ID" value="GLX79541.1"/>
    <property type="molecule type" value="Genomic_DNA"/>
</dbReference>
<feature type="modified residue" description="4-aspartylphosphate" evidence="1">
    <location>
        <position position="54"/>
    </location>
</feature>
<dbReference type="InterPro" id="IPR037522">
    <property type="entry name" value="HD_GYP_dom"/>
</dbReference>
<dbReference type="PROSITE" id="PS50110">
    <property type="entry name" value="RESPONSE_REGULATORY"/>
    <property type="match status" value="1"/>
</dbReference>
<dbReference type="InterPro" id="IPR052020">
    <property type="entry name" value="Cyclic_di-GMP/3'3'-cGAMP_PDE"/>
</dbReference>
<evidence type="ECO:0008006" key="7">
    <source>
        <dbReference type="Google" id="ProtNLM"/>
    </source>
</evidence>
<protein>
    <recommendedName>
        <fullName evidence="7">DUF3369 domain-containing protein</fullName>
    </recommendedName>
</protein>
<proteinExistence type="predicted"/>
<dbReference type="Pfam" id="PF13487">
    <property type="entry name" value="HD_5"/>
    <property type="match status" value="1"/>
</dbReference>
<evidence type="ECO:0000256" key="1">
    <source>
        <dbReference type="PROSITE-ProRule" id="PRU00169"/>
    </source>
</evidence>
<evidence type="ECO:0000259" key="3">
    <source>
        <dbReference type="PROSITE" id="PS51831"/>
    </source>
</evidence>
<feature type="domain" description="HD" evidence="3">
    <location>
        <begin position="312"/>
        <end position="436"/>
    </location>
</feature>
<feature type="domain" description="HD-GYP" evidence="4">
    <location>
        <begin position="290"/>
        <end position="487"/>
    </location>
</feature>
<accession>A0ABQ6GUB6</accession>
<comment type="caution">
    <text evidence="5">The sequence shown here is derived from an EMBL/GenBank/DDBJ whole genome shotgun (WGS) entry which is preliminary data.</text>
</comment>
<evidence type="ECO:0000313" key="6">
    <source>
        <dbReference type="Proteomes" id="UP001157186"/>
    </source>
</evidence>
<organism evidence="5 6">
    <name type="scientific">Thalassotalea insulae</name>
    <dbReference type="NCBI Taxonomy" id="2056778"/>
    <lineage>
        <taxon>Bacteria</taxon>
        <taxon>Pseudomonadati</taxon>
        <taxon>Pseudomonadota</taxon>
        <taxon>Gammaproteobacteria</taxon>
        <taxon>Alteromonadales</taxon>
        <taxon>Colwelliaceae</taxon>
        <taxon>Thalassotalea</taxon>
    </lineage>
</organism>
<evidence type="ECO:0000313" key="5">
    <source>
        <dbReference type="EMBL" id="GLX79541.1"/>
    </source>
</evidence>